<gene>
    <name evidence="2" type="ORF">LSTR_LSTR010531</name>
</gene>
<name>A0A482X2D4_LAOST</name>
<dbReference type="AlphaFoldDB" id="A0A482X2D4"/>
<dbReference type="Proteomes" id="UP000291343">
    <property type="component" value="Unassembled WGS sequence"/>
</dbReference>
<comment type="caution">
    <text evidence="2">The sequence shown here is derived from an EMBL/GenBank/DDBJ whole genome shotgun (WGS) entry which is preliminary data.</text>
</comment>
<sequence length="115" mass="13115">MSALHARYARDYVTLRGHPWGGPEVKVGREGCSEASVTIFYIPNLFYFGYFLKPPSGIGLRRSRATQFEEREDKMDSKGKKKEKKNDPLNMSAMCGRGKPSHKGVVTYRMRLKRG</sequence>
<reference evidence="2 3" key="1">
    <citation type="journal article" date="2017" name="Gigascience">
        <title>Genome sequence of the small brown planthopper, Laodelphax striatellus.</title>
        <authorList>
            <person name="Zhu J."/>
            <person name="Jiang F."/>
            <person name="Wang X."/>
            <person name="Yang P."/>
            <person name="Bao Y."/>
            <person name="Zhao W."/>
            <person name="Wang W."/>
            <person name="Lu H."/>
            <person name="Wang Q."/>
            <person name="Cui N."/>
            <person name="Li J."/>
            <person name="Chen X."/>
            <person name="Luo L."/>
            <person name="Yu J."/>
            <person name="Kang L."/>
            <person name="Cui F."/>
        </authorList>
    </citation>
    <scope>NUCLEOTIDE SEQUENCE [LARGE SCALE GENOMIC DNA]</scope>
    <source>
        <strain evidence="2">Lst14</strain>
    </source>
</reference>
<evidence type="ECO:0000313" key="3">
    <source>
        <dbReference type="Proteomes" id="UP000291343"/>
    </source>
</evidence>
<keyword evidence="3" id="KW-1185">Reference proteome</keyword>
<proteinExistence type="predicted"/>
<protein>
    <submittedName>
        <fullName evidence="2">Uncharacterized protein</fullName>
    </submittedName>
</protein>
<dbReference type="EMBL" id="QKKF02019521">
    <property type="protein sequence ID" value="RZF39903.1"/>
    <property type="molecule type" value="Genomic_DNA"/>
</dbReference>
<accession>A0A482X2D4</accession>
<feature type="region of interest" description="Disordered" evidence="1">
    <location>
        <begin position="63"/>
        <end position="115"/>
    </location>
</feature>
<evidence type="ECO:0000313" key="2">
    <source>
        <dbReference type="EMBL" id="RZF39903.1"/>
    </source>
</evidence>
<dbReference type="InParanoid" id="A0A482X2D4"/>
<organism evidence="2 3">
    <name type="scientific">Laodelphax striatellus</name>
    <name type="common">Small brown planthopper</name>
    <name type="synonym">Delphax striatella</name>
    <dbReference type="NCBI Taxonomy" id="195883"/>
    <lineage>
        <taxon>Eukaryota</taxon>
        <taxon>Metazoa</taxon>
        <taxon>Ecdysozoa</taxon>
        <taxon>Arthropoda</taxon>
        <taxon>Hexapoda</taxon>
        <taxon>Insecta</taxon>
        <taxon>Pterygota</taxon>
        <taxon>Neoptera</taxon>
        <taxon>Paraneoptera</taxon>
        <taxon>Hemiptera</taxon>
        <taxon>Auchenorrhyncha</taxon>
        <taxon>Fulgoroidea</taxon>
        <taxon>Delphacidae</taxon>
        <taxon>Criomorphinae</taxon>
        <taxon>Laodelphax</taxon>
    </lineage>
</organism>
<feature type="compositionally biased region" description="Basic and acidic residues" evidence="1">
    <location>
        <begin position="67"/>
        <end position="78"/>
    </location>
</feature>
<evidence type="ECO:0000256" key="1">
    <source>
        <dbReference type="SAM" id="MobiDB-lite"/>
    </source>
</evidence>